<evidence type="ECO:0000256" key="1">
    <source>
        <dbReference type="ARBA" id="ARBA00023015"/>
    </source>
</evidence>
<keyword evidence="3" id="KW-0804">Transcription</keyword>
<evidence type="ECO:0000313" key="7">
    <source>
        <dbReference type="Proteomes" id="UP000431401"/>
    </source>
</evidence>
<evidence type="ECO:0000256" key="2">
    <source>
        <dbReference type="ARBA" id="ARBA00023125"/>
    </source>
</evidence>
<dbReference type="AlphaFoldDB" id="A0A7K0E0A8"/>
<proteinExistence type="predicted"/>
<comment type="caution">
    <text evidence="6">The sequence shown here is derived from an EMBL/GenBank/DDBJ whole genome shotgun (WGS) entry which is preliminary data.</text>
</comment>
<keyword evidence="2 4" id="KW-0238">DNA-binding</keyword>
<dbReference type="InterPro" id="IPR001647">
    <property type="entry name" value="HTH_TetR"/>
</dbReference>
<dbReference type="SUPFAM" id="SSF48498">
    <property type="entry name" value="Tetracyclin repressor-like, C-terminal domain"/>
    <property type="match status" value="1"/>
</dbReference>
<dbReference type="InterPro" id="IPR036271">
    <property type="entry name" value="Tet_transcr_reg_TetR-rel_C_sf"/>
</dbReference>
<dbReference type="InterPro" id="IPR009057">
    <property type="entry name" value="Homeodomain-like_sf"/>
</dbReference>
<dbReference type="GO" id="GO:0003700">
    <property type="term" value="F:DNA-binding transcription factor activity"/>
    <property type="evidence" value="ECO:0007669"/>
    <property type="project" value="TreeGrafter"/>
</dbReference>
<keyword evidence="1" id="KW-0805">Transcription regulation</keyword>
<evidence type="ECO:0000256" key="4">
    <source>
        <dbReference type="PROSITE-ProRule" id="PRU00335"/>
    </source>
</evidence>
<organism evidence="6 7">
    <name type="scientific">Nocardia aurantia</name>
    <dbReference type="NCBI Taxonomy" id="2585199"/>
    <lineage>
        <taxon>Bacteria</taxon>
        <taxon>Bacillati</taxon>
        <taxon>Actinomycetota</taxon>
        <taxon>Actinomycetes</taxon>
        <taxon>Mycobacteriales</taxon>
        <taxon>Nocardiaceae</taxon>
        <taxon>Nocardia</taxon>
    </lineage>
</organism>
<dbReference type="InterPro" id="IPR050109">
    <property type="entry name" value="HTH-type_TetR-like_transc_reg"/>
</dbReference>
<dbReference type="Gene3D" id="1.10.357.10">
    <property type="entry name" value="Tetracycline Repressor, domain 2"/>
    <property type="match status" value="1"/>
</dbReference>
<feature type="domain" description="HTH tetR-type" evidence="5">
    <location>
        <begin position="27"/>
        <end position="87"/>
    </location>
</feature>
<evidence type="ECO:0000259" key="5">
    <source>
        <dbReference type="PROSITE" id="PS50977"/>
    </source>
</evidence>
<dbReference type="RefSeq" id="WP_194291048.1">
    <property type="nucleotide sequence ID" value="NZ_WEGI01000014.1"/>
</dbReference>
<dbReference type="PANTHER" id="PTHR30055">
    <property type="entry name" value="HTH-TYPE TRANSCRIPTIONAL REGULATOR RUTR"/>
    <property type="match status" value="1"/>
</dbReference>
<dbReference type="PROSITE" id="PS50977">
    <property type="entry name" value="HTH_TETR_2"/>
    <property type="match status" value="1"/>
</dbReference>
<reference evidence="6 7" key="1">
    <citation type="submission" date="2019-10" db="EMBL/GenBank/DDBJ databases">
        <title>Nocardia macrotermitis sp. nov. and Nocardia aurantia sp. nov., isolated from the gut of fungus growing-termite Macrotermes natalensis.</title>
        <authorList>
            <person name="Benndorf R."/>
            <person name="Schwitalla J."/>
            <person name="Martin K."/>
            <person name="De Beer W."/>
            <person name="Kaster A.-K."/>
            <person name="Vollmers J."/>
            <person name="Poulsen M."/>
            <person name="Beemelmanns C."/>
        </authorList>
    </citation>
    <scope>NUCLEOTIDE SEQUENCE [LARGE SCALE GENOMIC DNA]</scope>
    <source>
        <strain evidence="6 7">RB56</strain>
    </source>
</reference>
<gene>
    <name evidence="6" type="ORF">NRB56_61360</name>
</gene>
<dbReference type="GO" id="GO:0000976">
    <property type="term" value="F:transcription cis-regulatory region binding"/>
    <property type="evidence" value="ECO:0007669"/>
    <property type="project" value="TreeGrafter"/>
</dbReference>
<name>A0A7K0E0A8_9NOCA</name>
<dbReference type="Proteomes" id="UP000431401">
    <property type="component" value="Unassembled WGS sequence"/>
</dbReference>
<evidence type="ECO:0000313" key="6">
    <source>
        <dbReference type="EMBL" id="MQY30534.1"/>
    </source>
</evidence>
<dbReference type="EMBL" id="WEGI01000014">
    <property type="protein sequence ID" value="MQY30534.1"/>
    <property type="molecule type" value="Genomic_DNA"/>
</dbReference>
<keyword evidence="7" id="KW-1185">Reference proteome</keyword>
<accession>A0A7K0E0A8</accession>
<feature type="DNA-binding region" description="H-T-H motif" evidence="4">
    <location>
        <begin position="50"/>
        <end position="69"/>
    </location>
</feature>
<dbReference type="SUPFAM" id="SSF46689">
    <property type="entry name" value="Homeodomain-like"/>
    <property type="match status" value="1"/>
</dbReference>
<evidence type="ECO:0000256" key="3">
    <source>
        <dbReference type="ARBA" id="ARBA00023163"/>
    </source>
</evidence>
<dbReference type="PRINTS" id="PR00455">
    <property type="entry name" value="HTHTETR"/>
</dbReference>
<sequence length="229" mass="24313">MTRPGAPLSHLLTRAVGAIAHAAPAGDGTEARVLDAAIAVLARKGTREATMDDVAAESGLGRTTLFRRFAGKDQLFERALAREFSLMLDGLAERIARVTGPTEQLVEGFAAFIQLVHRHPLFRGGDPERRAELVQALDHGDPSPMRWGHTAVRTHLAVSQAAGTLPPGDPDRQADAVVHLALGYIAAPSLVDDLADLAAIEHLARIALTPILTGTPPSPTRPHNRATPD</sequence>
<dbReference type="Pfam" id="PF00440">
    <property type="entry name" value="TetR_N"/>
    <property type="match status" value="1"/>
</dbReference>
<dbReference type="PANTHER" id="PTHR30055:SF234">
    <property type="entry name" value="HTH-TYPE TRANSCRIPTIONAL REGULATOR BETI"/>
    <property type="match status" value="1"/>
</dbReference>
<protein>
    <recommendedName>
        <fullName evidence="5">HTH tetR-type domain-containing protein</fullName>
    </recommendedName>
</protein>